<comment type="similarity">
    <text evidence="2">Belongs to the UQCRB/QCR7 family.</text>
</comment>
<evidence type="ECO:0000256" key="7">
    <source>
        <dbReference type="ARBA" id="ARBA00023128"/>
    </source>
</evidence>
<dbReference type="GO" id="GO:0045275">
    <property type="term" value="C:respiratory chain complex III"/>
    <property type="evidence" value="ECO:0007669"/>
    <property type="project" value="InterPro"/>
</dbReference>
<dbReference type="GO" id="GO:0006122">
    <property type="term" value="P:mitochondrial electron transport, ubiquinol to cytochrome c"/>
    <property type="evidence" value="ECO:0007669"/>
    <property type="project" value="InterPro"/>
</dbReference>
<organism evidence="9 10">
    <name type="scientific">Nannochloropsis salina CCMP1776</name>
    <dbReference type="NCBI Taxonomy" id="1027361"/>
    <lineage>
        <taxon>Eukaryota</taxon>
        <taxon>Sar</taxon>
        <taxon>Stramenopiles</taxon>
        <taxon>Ochrophyta</taxon>
        <taxon>Eustigmatophyceae</taxon>
        <taxon>Eustigmatales</taxon>
        <taxon>Monodopsidaceae</taxon>
        <taxon>Microchloropsis</taxon>
        <taxon>Microchloropsis salina</taxon>
    </lineage>
</organism>
<dbReference type="AlphaFoldDB" id="A0A4D9D4E8"/>
<comment type="subcellular location">
    <subcellularLocation>
        <location evidence="1">Mitochondrion inner membrane</location>
        <topology evidence="1">Peripheral membrane protein</topology>
        <orientation evidence="1">Matrix side</orientation>
    </subcellularLocation>
</comment>
<dbReference type="Gene3D" id="1.10.1090.10">
    <property type="entry name" value="Cytochrome b-c1 complex subunit 7"/>
    <property type="match status" value="1"/>
</dbReference>
<evidence type="ECO:0000256" key="1">
    <source>
        <dbReference type="ARBA" id="ARBA00004443"/>
    </source>
</evidence>
<keyword evidence="7" id="KW-0496">Mitochondrion</keyword>
<keyword evidence="4" id="KW-0679">Respiratory chain</keyword>
<evidence type="ECO:0000313" key="9">
    <source>
        <dbReference type="EMBL" id="TFJ84295.1"/>
    </source>
</evidence>
<comment type="caution">
    <text evidence="9">The sequence shown here is derived from an EMBL/GenBank/DDBJ whole genome shotgun (WGS) entry which is preliminary data.</text>
</comment>
<dbReference type="InterPro" id="IPR003197">
    <property type="entry name" value="QCR7"/>
</dbReference>
<evidence type="ECO:0000256" key="6">
    <source>
        <dbReference type="ARBA" id="ARBA00022982"/>
    </source>
</evidence>
<gene>
    <name evidence="9" type="ORF">NSK_004286</name>
</gene>
<keyword evidence="10" id="KW-1185">Reference proteome</keyword>
<evidence type="ECO:0000313" key="10">
    <source>
        <dbReference type="Proteomes" id="UP000355283"/>
    </source>
</evidence>
<dbReference type="Pfam" id="PF02271">
    <property type="entry name" value="UCR_14kD"/>
    <property type="match status" value="1"/>
</dbReference>
<dbReference type="InterPro" id="IPR036544">
    <property type="entry name" value="QCR7_sf"/>
</dbReference>
<keyword evidence="5" id="KW-0999">Mitochondrion inner membrane</keyword>
<proteinExistence type="inferred from homology"/>
<evidence type="ECO:0000256" key="4">
    <source>
        <dbReference type="ARBA" id="ARBA00022660"/>
    </source>
</evidence>
<dbReference type="OrthoDB" id="425749at2759"/>
<keyword evidence="3" id="KW-0813">Transport</keyword>
<dbReference type="PANTHER" id="PTHR12022:SF0">
    <property type="entry name" value="CYTOCHROME B-C1 COMPLEX SUBUNIT 7"/>
    <property type="match status" value="1"/>
</dbReference>
<sequence>MSVITKFWDGLRSSYTKLVVGELNNYGLRYQDLFLEDQAVTKAIHHLSPEEQLARERRIKRAIEISLKKKYLPADLQKMQTPLKPYLSHALDEVEAEETERKLLNP</sequence>
<keyword evidence="8" id="KW-0472">Membrane</keyword>
<dbReference type="EMBL" id="SDOX01000019">
    <property type="protein sequence ID" value="TFJ84295.1"/>
    <property type="molecule type" value="Genomic_DNA"/>
</dbReference>
<evidence type="ECO:0000256" key="3">
    <source>
        <dbReference type="ARBA" id="ARBA00022448"/>
    </source>
</evidence>
<dbReference type="Proteomes" id="UP000355283">
    <property type="component" value="Unassembled WGS sequence"/>
</dbReference>
<evidence type="ECO:0000256" key="8">
    <source>
        <dbReference type="ARBA" id="ARBA00023136"/>
    </source>
</evidence>
<evidence type="ECO:0000256" key="2">
    <source>
        <dbReference type="ARBA" id="ARBA00008554"/>
    </source>
</evidence>
<accession>A0A4D9D4E8</accession>
<reference evidence="9 10" key="1">
    <citation type="submission" date="2019-01" db="EMBL/GenBank/DDBJ databases">
        <title>Nuclear Genome Assembly of the Microalgal Biofuel strain Nannochloropsis salina CCMP1776.</title>
        <authorList>
            <person name="Hovde B."/>
        </authorList>
    </citation>
    <scope>NUCLEOTIDE SEQUENCE [LARGE SCALE GENOMIC DNA]</scope>
    <source>
        <strain evidence="9 10">CCMP1776</strain>
    </source>
</reference>
<evidence type="ECO:0000256" key="5">
    <source>
        <dbReference type="ARBA" id="ARBA00022792"/>
    </source>
</evidence>
<keyword evidence="6" id="KW-0249">Electron transport</keyword>
<name>A0A4D9D4E8_9STRA</name>
<dbReference type="SUPFAM" id="SSF81524">
    <property type="entry name" value="14 kDa protein of cytochrome bc1 complex (Ubiquinol-cytochrome c reductase)"/>
    <property type="match status" value="1"/>
</dbReference>
<dbReference type="GO" id="GO:0005743">
    <property type="term" value="C:mitochondrial inner membrane"/>
    <property type="evidence" value="ECO:0007669"/>
    <property type="project" value="UniProtKB-SubCell"/>
</dbReference>
<evidence type="ECO:0008006" key="11">
    <source>
        <dbReference type="Google" id="ProtNLM"/>
    </source>
</evidence>
<protein>
    <recommendedName>
        <fullName evidence="11">Cytochrome b-c1 complex subunit 7</fullName>
    </recommendedName>
</protein>
<dbReference type="PANTHER" id="PTHR12022">
    <property type="entry name" value="UBIQUINOL-CYTOCHROME C REDUCTASE COMPLEX 14 KD PROTEIN"/>
    <property type="match status" value="1"/>
</dbReference>